<evidence type="ECO:0008006" key="2">
    <source>
        <dbReference type="Google" id="ProtNLM"/>
    </source>
</evidence>
<evidence type="ECO:0000313" key="1">
    <source>
        <dbReference type="EMBL" id="QJA98385.1"/>
    </source>
</evidence>
<name>A0A6M3M044_9ZZZZ</name>
<sequence length="290" mass="33345">MIPVVYIHQGNQPYLRTALEQAKRWNPEVVLLGIGNKGMWSPWYPWISKRMIGFQAVYQHMNTNPEPFELACFYRWFALHDWMTEQGVDRVFYCDTDVMLYCSVTEWAESVGNPDVSFQVPQHQPAYRWSASGHVSLWTAGALGAFCDFIMWLYTEDIGHLQQKWAWHQETRTPGGVCDMTLLWRWAIGDLLARRLALVNNAQVINGATFDHNINVAENYELDEYAMWPEGTKKSSFKESWADNRPALLKLDEASRESGNLIHGSGEIVFANALHFQGQNAKALMEGYKT</sequence>
<organism evidence="1">
    <name type="scientific">viral metagenome</name>
    <dbReference type="NCBI Taxonomy" id="1070528"/>
    <lineage>
        <taxon>unclassified sequences</taxon>
        <taxon>metagenomes</taxon>
        <taxon>organismal metagenomes</taxon>
    </lineage>
</organism>
<gene>
    <name evidence="1" type="ORF">MM171A01856_0004</name>
</gene>
<dbReference type="EMBL" id="MT143576">
    <property type="protein sequence ID" value="QJA98385.1"/>
    <property type="molecule type" value="Genomic_DNA"/>
</dbReference>
<protein>
    <recommendedName>
        <fullName evidence="2">Nucleotide-diphospho-sugar transferase domain-containing protein</fullName>
    </recommendedName>
</protein>
<accession>A0A6M3M044</accession>
<dbReference type="AlphaFoldDB" id="A0A6M3M044"/>
<reference evidence="1" key="1">
    <citation type="submission" date="2020-03" db="EMBL/GenBank/DDBJ databases">
        <title>The deep terrestrial virosphere.</title>
        <authorList>
            <person name="Holmfeldt K."/>
            <person name="Nilsson E."/>
            <person name="Simone D."/>
            <person name="Lopez-Fernandez M."/>
            <person name="Wu X."/>
            <person name="de Brujin I."/>
            <person name="Lundin D."/>
            <person name="Andersson A."/>
            <person name="Bertilsson S."/>
            <person name="Dopson M."/>
        </authorList>
    </citation>
    <scope>NUCLEOTIDE SEQUENCE</scope>
    <source>
        <strain evidence="1">MM171A01856</strain>
    </source>
</reference>
<proteinExistence type="predicted"/>